<protein>
    <submittedName>
        <fullName evidence="1">Uncharacterized protein</fullName>
    </submittedName>
</protein>
<dbReference type="EMBL" id="JAGWCR010000004">
    <property type="protein sequence ID" value="MBS3648709.1"/>
    <property type="molecule type" value="Genomic_DNA"/>
</dbReference>
<organism evidence="1 2">
    <name type="scientific">Pseudaminobacter soli</name>
    <name type="common">ex Zhang et al. 2022</name>
    <dbReference type="NCBI Taxonomy" id="2831468"/>
    <lineage>
        <taxon>Bacteria</taxon>
        <taxon>Pseudomonadati</taxon>
        <taxon>Pseudomonadota</taxon>
        <taxon>Alphaproteobacteria</taxon>
        <taxon>Hyphomicrobiales</taxon>
        <taxon>Phyllobacteriaceae</taxon>
        <taxon>Pseudaminobacter</taxon>
    </lineage>
</organism>
<keyword evidence="2" id="KW-1185">Reference proteome</keyword>
<accession>A0A942I2P3</accession>
<gene>
    <name evidence="1" type="ORF">KEU06_08715</name>
</gene>
<comment type="caution">
    <text evidence="1">The sequence shown here is derived from an EMBL/GenBank/DDBJ whole genome shotgun (WGS) entry which is preliminary data.</text>
</comment>
<evidence type="ECO:0000313" key="2">
    <source>
        <dbReference type="Proteomes" id="UP000680348"/>
    </source>
</evidence>
<evidence type="ECO:0000313" key="1">
    <source>
        <dbReference type="EMBL" id="MBS3648709.1"/>
    </source>
</evidence>
<dbReference type="AlphaFoldDB" id="A0A942I2P3"/>
<sequence>MKNPCRDLPPPRESPLRGVRYGVPDELVANEIELPGVGGPCILGTDMRMPDITGIPFVVVPDAGYVRDPVSGTFYVGPTCWANLKSIGAEPQDVGSRVAD</sequence>
<dbReference type="RefSeq" id="WP_188254274.1">
    <property type="nucleotide sequence ID" value="NZ_JABVCF010000004.1"/>
</dbReference>
<name>A0A942I2P3_9HYPH</name>
<reference evidence="1" key="1">
    <citation type="submission" date="2021-04" db="EMBL/GenBank/DDBJ databases">
        <title>Pseudaminobacter soli sp. nov., isolated from paddy soil contaminated by heavy metals.</title>
        <authorList>
            <person name="Zhang K."/>
        </authorList>
    </citation>
    <scope>NUCLEOTIDE SEQUENCE</scope>
    <source>
        <strain evidence="1">19-2017</strain>
    </source>
</reference>
<proteinExistence type="predicted"/>
<dbReference type="Proteomes" id="UP000680348">
    <property type="component" value="Unassembled WGS sequence"/>
</dbReference>